<dbReference type="InterPro" id="IPR004408">
    <property type="entry name" value="Biotin_CoA_COase_ligase"/>
</dbReference>
<evidence type="ECO:0000256" key="5">
    <source>
        <dbReference type="ARBA" id="ARBA00024227"/>
    </source>
</evidence>
<keyword evidence="3" id="KW-0067">ATP-binding</keyword>
<evidence type="ECO:0000313" key="9">
    <source>
        <dbReference type="Proteomes" id="UP000588051"/>
    </source>
</evidence>
<dbReference type="SUPFAM" id="SSF55681">
    <property type="entry name" value="Class II aaRS and biotin synthetases"/>
    <property type="match status" value="1"/>
</dbReference>
<dbReference type="Proteomes" id="UP000588051">
    <property type="component" value="Unassembled WGS sequence"/>
</dbReference>
<gene>
    <name evidence="8" type="ORF">HV832_15250</name>
</gene>
<dbReference type="Pfam" id="PF03099">
    <property type="entry name" value="BPL_LplA_LipB"/>
    <property type="match status" value="1"/>
</dbReference>
<dbReference type="InterPro" id="IPR003142">
    <property type="entry name" value="BPL_C"/>
</dbReference>
<sequence>MLAEVEVVESTGSTNTDLMNRLPGLERAVMRIALHQTAGRGRAGRSWSSVPDGMLMFSLAWPMKQASHQLMGLPLAVGVMIAEVLNSLDVNVRLKWPNDVLRNGNKLAGILIESATQPEQGSWIVVGIGLNLLVPDTLESELGRTVADAPWLARMDRNQLAAMLLNALARGLDQFEREGFGGFLQRWNTLHAYAGQVVQILDQGQVIRQGIALGADAMGCLLLQTGQGQVSILAGDVSLRPAD</sequence>
<evidence type="ECO:0000256" key="1">
    <source>
        <dbReference type="ARBA" id="ARBA00022598"/>
    </source>
</evidence>
<evidence type="ECO:0000256" key="6">
    <source>
        <dbReference type="ARBA" id="ARBA00047846"/>
    </source>
</evidence>
<dbReference type="EMBL" id="JABXYJ010000010">
    <property type="protein sequence ID" value="NVO79186.1"/>
    <property type="molecule type" value="Genomic_DNA"/>
</dbReference>
<dbReference type="GO" id="GO:0005524">
    <property type="term" value="F:ATP binding"/>
    <property type="evidence" value="ECO:0007669"/>
    <property type="project" value="UniProtKB-KW"/>
</dbReference>
<dbReference type="GO" id="GO:0004077">
    <property type="term" value="F:biotin--[biotin carboxyl-carrier protein] ligase activity"/>
    <property type="evidence" value="ECO:0007669"/>
    <property type="project" value="UniProtKB-EC"/>
</dbReference>
<reference evidence="8 9" key="1">
    <citation type="submission" date="2020-06" db="EMBL/GenBank/DDBJ databases">
        <authorList>
            <person name="Qiu C."/>
            <person name="Liu Z."/>
        </authorList>
    </citation>
    <scope>NUCLEOTIDE SEQUENCE [LARGE SCALE GENOMIC DNA]</scope>
    <source>
        <strain evidence="8 9">EM 1</strain>
    </source>
</reference>
<dbReference type="Gene3D" id="3.30.930.10">
    <property type="entry name" value="Bira Bifunctional Protein, Domain 2"/>
    <property type="match status" value="1"/>
</dbReference>
<keyword evidence="1 8" id="KW-0436">Ligase</keyword>
<evidence type="ECO:0000256" key="2">
    <source>
        <dbReference type="ARBA" id="ARBA00022741"/>
    </source>
</evidence>
<evidence type="ECO:0000259" key="7">
    <source>
        <dbReference type="PROSITE" id="PS51733"/>
    </source>
</evidence>
<dbReference type="Gene3D" id="2.30.30.100">
    <property type="match status" value="1"/>
</dbReference>
<dbReference type="SUPFAM" id="SSF50037">
    <property type="entry name" value="C-terminal domain of transcriptional repressors"/>
    <property type="match status" value="1"/>
</dbReference>
<dbReference type="PROSITE" id="PS51733">
    <property type="entry name" value="BPL_LPL_CATALYTIC"/>
    <property type="match status" value="1"/>
</dbReference>
<comment type="caution">
    <text evidence="8">The sequence shown here is derived from an EMBL/GenBank/DDBJ whole genome shotgun (WGS) entry which is preliminary data.</text>
</comment>
<dbReference type="InterPro" id="IPR004143">
    <property type="entry name" value="BPL_LPL_catalytic"/>
</dbReference>
<keyword evidence="2" id="KW-0547">Nucleotide-binding</keyword>
<feature type="domain" description="BPL/LPL catalytic" evidence="7">
    <location>
        <begin position="1"/>
        <end position="176"/>
    </location>
</feature>
<organism evidence="8 9">
    <name type="scientific">Undibacterium oligocarboniphilum</name>
    <dbReference type="NCBI Taxonomy" id="666702"/>
    <lineage>
        <taxon>Bacteria</taxon>
        <taxon>Pseudomonadati</taxon>
        <taxon>Pseudomonadota</taxon>
        <taxon>Betaproteobacteria</taxon>
        <taxon>Burkholderiales</taxon>
        <taxon>Oxalobacteraceae</taxon>
        <taxon>Undibacterium</taxon>
    </lineage>
</organism>
<proteinExistence type="predicted"/>
<dbReference type="PANTHER" id="PTHR12835">
    <property type="entry name" value="BIOTIN PROTEIN LIGASE"/>
    <property type="match status" value="1"/>
</dbReference>
<dbReference type="InterPro" id="IPR045864">
    <property type="entry name" value="aa-tRNA-synth_II/BPL/LPL"/>
</dbReference>
<dbReference type="InterPro" id="IPR008988">
    <property type="entry name" value="Transcriptional_repressor_C"/>
</dbReference>
<evidence type="ECO:0000256" key="4">
    <source>
        <dbReference type="ARBA" id="ARBA00023267"/>
    </source>
</evidence>
<keyword evidence="4" id="KW-0092">Biotin</keyword>
<dbReference type="EC" id="6.3.4.15" evidence="5"/>
<dbReference type="CDD" id="cd16442">
    <property type="entry name" value="BPL"/>
    <property type="match status" value="1"/>
</dbReference>
<dbReference type="NCBIfam" id="TIGR00121">
    <property type="entry name" value="birA_ligase"/>
    <property type="match status" value="1"/>
</dbReference>
<evidence type="ECO:0000313" key="8">
    <source>
        <dbReference type="EMBL" id="NVO79186.1"/>
    </source>
</evidence>
<keyword evidence="9" id="KW-1185">Reference proteome</keyword>
<name>A0A850QT36_9BURK</name>
<protein>
    <recommendedName>
        <fullName evidence="5">biotin--[biotin carboxyl-carrier protein] ligase</fullName>
        <ecNumber evidence="5">6.3.4.15</ecNumber>
    </recommendedName>
</protein>
<dbReference type="GO" id="GO:0005737">
    <property type="term" value="C:cytoplasm"/>
    <property type="evidence" value="ECO:0007669"/>
    <property type="project" value="TreeGrafter"/>
</dbReference>
<dbReference type="PANTHER" id="PTHR12835:SF5">
    <property type="entry name" value="BIOTIN--PROTEIN LIGASE"/>
    <property type="match status" value="1"/>
</dbReference>
<accession>A0A850QT36</accession>
<comment type="catalytic activity">
    <reaction evidence="6">
        <text>biotin + L-lysyl-[protein] + ATP = N(6)-biotinyl-L-lysyl-[protein] + AMP + diphosphate + H(+)</text>
        <dbReference type="Rhea" id="RHEA:11756"/>
        <dbReference type="Rhea" id="RHEA-COMP:9752"/>
        <dbReference type="Rhea" id="RHEA-COMP:10505"/>
        <dbReference type="ChEBI" id="CHEBI:15378"/>
        <dbReference type="ChEBI" id="CHEBI:29969"/>
        <dbReference type="ChEBI" id="CHEBI:30616"/>
        <dbReference type="ChEBI" id="CHEBI:33019"/>
        <dbReference type="ChEBI" id="CHEBI:57586"/>
        <dbReference type="ChEBI" id="CHEBI:83144"/>
        <dbReference type="ChEBI" id="CHEBI:456215"/>
        <dbReference type="EC" id="6.3.4.15"/>
    </reaction>
</comment>
<dbReference type="Pfam" id="PF02237">
    <property type="entry name" value="BPL_C"/>
    <property type="match status" value="1"/>
</dbReference>
<evidence type="ECO:0000256" key="3">
    <source>
        <dbReference type="ARBA" id="ARBA00022840"/>
    </source>
</evidence>
<dbReference type="AlphaFoldDB" id="A0A850QT36"/>